<keyword evidence="1" id="KW-1133">Transmembrane helix</keyword>
<keyword evidence="1" id="KW-0472">Membrane</keyword>
<name>A0A540K317_MALBA</name>
<protein>
    <submittedName>
        <fullName evidence="2">Uncharacterized protein</fullName>
    </submittedName>
</protein>
<evidence type="ECO:0000256" key="1">
    <source>
        <dbReference type="SAM" id="Phobius"/>
    </source>
</evidence>
<comment type="caution">
    <text evidence="2">The sequence shown here is derived from an EMBL/GenBank/DDBJ whole genome shotgun (WGS) entry which is preliminary data.</text>
</comment>
<dbReference type="STRING" id="106549.A0A540K317"/>
<dbReference type="PANTHER" id="PTHR36714:SF7">
    <property type="entry name" value="TRANSMEMBRANE PROTEIN"/>
    <property type="match status" value="1"/>
</dbReference>
<dbReference type="EMBL" id="VIEB01012596">
    <property type="protein sequence ID" value="TQD68658.1"/>
    <property type="molecule type" value="Genomic_DNA"/>
</dbReference>
<dbReference type="Proteomes" id="UP000315295">
    <property type="component" value="Unassembled WGS sequence"/>
</dbReference>
<reference evidence="2 3" key="1">
    <citation type="journal article" date="2019" name="G3 (Bethesda)">
        <title>Sequencing of a Wild Apple (Malus baccata) Genome Unravels the Differences Between Cultivated and Wild Apple Species Regarding Disease Resistance and Cold Tolerance.</title>
        <authorList>
            <person name="Chen X."/>
        </authorList>
    </citation>
    <scope>NUCLEOTIDE SEQUENCE [LARGE SCALE GENOMIC DNA]</scope>
    <source>
        <strain evidence="3">cv. Shandingzi</strain>
        <tissue evidence="2">Leaves</tissue>
    </source>
</reference>
<dbReference type="AlphaFoldDB" id="A0A540K317"/>
<dbReference type="PANTHER" id="PTHR36714">
    <property type="entry name" value="T23E23.1"/>
    <property type="match status" value="1"/>
</dbReference>
<organism evidence="2 3">
    <name type="scientific">Malus baccata</name>
    <name type="common">Siberian crab apple</name>
    <name type="synonym">Pyrus baccata</name>
    <dbReference type="NCBI Taxonomy" id="106549"/>
    <lineage>
        <taxon>Eukaryota</taxon>
        <taxon>Viridiplantae</taxon>
        <taxon>Streptophyta</taxon>
        <taxon>Embryophyta</taxon>
        <taxon>Tracheophyta</taxon>
        <taxon>Spermatophyta</taxon>
        <taxon>Magnoliopsida</taxon>
        <taxon>eudicotyledons</taxon>
        <taxon>Gunneridae</taxon>
        <taxon>Pentapetalae</taxon>
        <taxon>rosids</taxon>
        <taxon>fabids</taxon>
        <taxon>Rosales</taxon>
        <taxon>Rosaceae</taxon>
        <taxon>Amygdaloideae</taxon>
        <taxon>Maleae</taxon>
        <taxon>Malus</taxon>
    </lineage>
</organism>
<keyword evidence="1" id="KW-0812">Transmembrane</keyword>
<sequence length="155" mass="17295">MYFGVFYRAACMALLAKYLEWSSIWNMAIVISVLEDKHGANALMLSASLIRGSERRRCQGLVISLVFSVFGLALRGSCWFFACCGRRNGVVAHAGVFCILNVMKWVVFVVYFNNCKRQSLWRKGGGKAFGDNGWNAKTAYEVCVPPDDGLDVRTC</sequence>
<gene>
    <name evidence="2" type="ORF">C1H46_045809</name>
</gene>
<accession>A0A540K317</accession>
<proteinExistence type="predicted"/>
<evidence type="ECO:0000313" key="2">
    <source>
        <dbReference type="EMBL" id="TQD68658.1"/>
    </source>
</evidence>
<evidence type="ECO:0000313" key="3">
    <source>
        <dbReference type="Proteomes" id="UP000315295"/>
    </source>
</evidence>
<keyword evidence="3" id="KW-1185">Reference proteome</keyword>
<feature type="transmembrane region" description="Helical" evidence="1">
    <location>
        <begin position="94"/>
        <end position="113"/>
    </location>
</feature>
<feature type="transmembrane region" description="Helical" evidence="1">
    <location>
        <begin position="61"/>
        <end position="82"/>
    </location>
</feature>